<gene>
    <name evidence="1" type="ORF">LOK49_LG15G02081</name>
</gene>
<comment type="caution">
    <text evidence="1">The sequence shown here is derived from an EMBL/GenBank/DDBJ whole genome shotgun (WGS) entry which is preliminary data.</text>
</comment>
<accession>A0ACC0F4A4</accession>
<reference evidence="1 2" key="1">
    <citation type="journal article" date="2022" name="Plant J.">
        <title>Chromosome-level genome of Camellia lanceoleosa provides a valuable resource for understanding genome evolution and self-incompatibility.</title>
        <authorList>
            <person name="Gong W."/>
            <person name="Xiao S."/>
            <person name="Wang L."/>
            <person name="Liao Z."/>
            <person name="Chang Y."/>
            <person name="Mo W."/>
            <person name="Hu G."/>
            <person name="Li W."/>
            <person name="Zhao G."/>
            <person name="Zhu H."/>
            <person name="Hu X."/>
            <person name="Ji K."/>
            <person name="Xiang X."/>
            <person name="Song Q."/>
            <person name="Yuan D."/>
            <person name="Jin S."/>
            <person name="Zhang L."/>
        </authorList>
    </citation>
    <scope>NUCLEOTIDE SEQUENCE [LARGE SCALE GENOMIC DNA]</scope>
    <source>
        <strain evidence="1">SQ_2022a</strain>
    </source>
</reference>
<sequence>CIQRMHLSITRAEELERAVLEAAMNVERLTVNLESEKEGRRTAEREAFRLNKIVASAEQSKEAAIGTQAQLEGKVAELEAVIAVMAAERTALEAKHWQQGWDEAGAAYKEE</sequence>
<feature type="non-terminal residue" evidence="1">
    <location>
        <position position="1"/>
    </location>
</feature>
<name>A0ACC0F4A4_9ERIC</name>
<feature type="non-terminal residue" evidence="1">
    <location>
        <position position="111"/>
    </location>
</feature>
<evidence type="ECO:0000313" key="1">
    <source>
        <dbReference type="EMBL" id="KAI7982906.1"/>
    </source>
</evidence>
<keyword evidence="2" id="KW-1185">Reference proteome</keyword>
<dbReference type="Proteomes" id="UP001060215">
    <property type="component" value="Chromosome 11"/>
</dbReference>
<protein>
    <submittedName>
        <fullName evidence="1">Uncharacterized protein</fullName>
    </submittedName>
</protein>
<proteinExistence type="predicted"/>
<evidence type="ECO:0000313" key="2">
    <source>
        <dbReference type="Proteomes" id="UP001060215"/>
    </source>
</evidence>
<dbReference type="EMBL" id="CM045768">
    <property type="protein sequence ID" value="KAI7982906.1"/>
    <property type="molecule type" value="Genomic_DNA"/>
</dbReference>
<organism evidence="1 2">
    <name type="scientific">Camellia lanceoleosa</name>
    <dbReference type="NCBI Taxonomy" id="1840588"/>
    <lineage>
        <taxon>Eukaryota</taxon>
        <taxon>Viridiplantae</taxon>
        <taxon>Streptophyta</taxon>
        <taxon>Embryophyta</taxon>
        <taxon>Tracheophyta</taxon>
        <taxon>Spermatophyta</taxon>
        <taxon>Magnoliopsida</taxon>
        <taxon>eudicotyledons</taxon>
        <taxon>Gunneridae</taxon>
        <taxon>Pentapetalae</taxon>
        <taxon>asterids</taxon>
        <taxon>Ericales</taxon>
        <taxon>Theaceae</taxon>
        <taxon>Camellia</taxon>
    </lineage>
</organism>